<evidence type="ECO:0000256" key="3">
    <source>
        <dbReference type="SAM" id="SignalP"/>
    </source>
</evidence>
<feature type="chain" id="PRO_5043551579" evidence="3">
    <location>
        <begin position="24"/>
        <end position="784"/>
    </location>
</feature>
<dbReference type="SUPFAM" id="SSF49313">
    <property type="entry name" value="Cadherin-like"/>
    <property type="match status" value="3"/>
</dbReference>
<dbReference type="GO" id="GO:0005509">
    <property type="term" value="F:calcium ion binding"/>
    <property type="evidence" value="ECO:0007669"/>
    <property type="project" value="InterPro"/>
</dbReference>
<keyword evidence="2" id="KW-1133">Transmembrane helix</keyword>
<dbReference type="EMBL" id="BTGB01000009">
    <property type="protein sequence ID" value="GMM48976.1"/>
    <property type="molecule type" value="Genomic_DNA"/>
</dbReference>
<dbReference type="Gene3D" id="2.60.40.10">
    <property type="entry name" value="Immunoglobulins"/>
    <property type="match status" value="3"/>
</dbReference>
<evidence type="ECO:0000313" key="5">
    <source>
        <dbReference type="EMBL" id="GMM48976.1"/>
    </source>
</evidence>
<dbReference type="Proteomes" id="UP001378960">
    <property type="component" value="Unassembled WGS sequence"/>
</dbReference>
<keyword evidence="2" id="KW-0812">Transmembrane</keyword>
<dbReference type="InterPro" id="IPR013783">
    <property type="entry name" value="Ig-like_fold"/>
</dbReference>
<feature type="region of interest" description="Disordered" evidence="1">
    <location>
        <begin position="545"/>
        <end position="575"/>
    </location>
</feature>
<comment type="caution">
    <text evidence="5">The sequence shown here is derived from an EMBL/GenBank/DDBJ whole genome shotgun (WGS) entry which is preliminary data.</text>
</comment>
<feature type="domain" description="Dystroglycan-type cadherin-like" evidence="4">
    <location>
        <begin position="30"/>
        <end position="122"/>
    </location>
</feature>
<keyword evidence="3" id="KW-0732">Signal</keyword>
<feature type="signal peptide" evidence="3">
    <location>
        <begin position="1"/>
        <end position="23"/>
    </location>
</feature>
<evidence type="ECO:0000313" key="6">
    <source>
        <dbReference type="Proteomes" id="UP001378960"/>
    </source>
</evidence>
<evidence type="ECO:0000256" key="2">
    <source>
        <dbReference type="SAM" id="Phobius"/>
    </source>
</evidence>
<sequence length="784" mass="87354">MTYMSLARTLLLVVTFLIHQVQSYVYNGFPFNNQLPDIARLGENYLFTINSQTFKSDNNSPIKYQAFELPNWLSFDENSLTFYGNNINSNEGKYDFILQGTDNEDSLNQSCSIYLSNQPSIENNPDNSIMTQLIKMGNTNGNNGLVIQPEQSFKFSFNDNSFIVPSSSSNKIIQYYGKSANRTSLPSWCFFDENSLTFYGTSPPVNSINAPSLQFDLTLIATDYSGFSAAYTDFRLIVGGHSLYIQNTTSYNNTIMKNPNDKFEIDLPLNDIYLDNNVIETNQINTINIINGPSWISIEDNSKLSGTIPNDQNNNTVVNITLSDIYGDLVFMNYEINVLHKIFNVDSISNITVQNGKFFQYTLPDSIFQNKNETTIDAIYNDDWLTFYYSNNTFIGNVPKDFNSSQIELNASMNSMKQSLSFYIVGNPISSSSYRSSSTIHSSSSRSSSRSSSMSSYITSNSHSSLNSSASSSSSVSSLNTITTSTTSSASTSSSAVPIIVDKSSNTSNKSLAIGLGVAIPIVFIIAAALIFYFCCCAKRRNKKNNENDEDPSSLPPIIPAPMGKQNSSNSSSSSARILAEKNLVDLEKGSDSDSYYSANDSTLSEKATTDKLYNVADQYTSTDQLINTNNNNNNNNYIKPTGIFNSWRRSSNGNLKTRDSLNSLITVSTNDLLTVNVVNDDKIRKSQMIFPKLSKLRNSNPSDDSLFNDYNYNSSKEFNNNLETLREDENKISRDTSYNSMSSEAQLVGFENSGSLSRKIQREEKSYKAELFDLSNDDYEDAL</sequence>
<dbReference type="SMART" id="SM00736">
    <property type="entry name" value="CADG"/>
    <property type="match status" value="2"/>
</dbReference>
<feature type="region of interest" description="Disordered" evidence="1">
    <location>
        <begin position="432"/>
        <end position="452"/>
    </location>
</feature>
<feature type="transmembrane region" description="Helical" evidence="2">
    <location>
        <begin position="512"/>
        <end position="535"/>
    </location>
</feature>
<dbReference type="GO" id="GO:0016020">
    <property type="term" value="C:membrane"/>
    <property type="evidence" value="ECO:0007669"/>
    <property type="project" value="InterPro"/>
</dbReference>
<name>A0AAV5RBM0_PICKL</name>
<organism evidence="5 6">
    <name type="scientific">Pichia kluyveri</name>
    <name type="common">Yeast</name>
    <dbReference type="NCBI Taxonomy" id="36015"/>
    <lineage>
        <taxon>Eukaryota</taxon>
        <taxon>Fungi</taxon>
        <taxon>Dikarya</taxon>
        <taxon>Ascomycota</taxon>
        <taxon>Saccharomycotina</taxon>
        <taxon>Pichiomycetes</taxon>
        <taxon>Pichiales</taxon>
        <taxon>Pichiaceae</taxon>
        <taxon>Pichia</taxon>
    </lineage>
</organism>
<dbReference type="InterPro" id="IPR006644">
    <property type="entry name" value="Cadg"/>
</dbReference>
<accession>A0AAV5RBM0</accession>
<evidence type="ECO:0000256" key="1">
    <source>
        <dbReference type="SAM" id="MobiDB-lite"/>
    </source>
</evidence>
<keyword evidence="2" id="KW-0472">Membrane</keyword>
<reference evidence="5 6" key="1">
    <citation type="journal article" date="2023" name="Elife">
        <title>Identification of key yeast species and microbe-microbe interactions impacting larval growth of Drosophila in the wild.</title>
        <authorList>
            <person name="Mure A."/>
            <person name="Sugiura Y."/>
            <person name="Maeda R."/>
            <person name="Honda K."/>
            <person name="Sakurai N."/>
            <person name="Takahashi Y."/>
            <person name="Watada M."/>
            <person name="Katoh T."/>
            <person name="Gotoh A."/>
            <person name="Gotoh Y."/>
            <person name="Taniguchi I."/>
            <person name="Nakamura K."/>
            <person name="Hayashi T."/>
            <person name="Katayama T."/>
            <person name="Uemura T."/>
            <person name="Hattori Y."/>
        </authorList>
    </citation>
    <scope>NUCLEOTIDE SEQUENCE [LARGE SCALE GENOMIC DNA]</scope>
    <source>
        <strain evidence="5 6">PK-24</strain>
    </source>
</reference>
<dbReference type="Pfam" id="PF05345">
    <property type="entry name" value="He_PIG"/>
    <property type="match status" value="2"/>
</dbReference>
<protein>
    <submittedName>
        <fullName evidence="5">Axl2 protein</fullName>
    </submittedName>
</protein>
<feature type="domain" description="Dystroglycan-type cadherin-like" evidence="4">
    <location>
        <begin position="137"/>
        <end position="245"/>
    </location>
</feature>
<proteinExistence type="predicted"/>
<evidence type="ECO:0000259" key="4">
    <source>
        <dbReference type="SMART" id="SM00736"/>
    </source>
</evidence>
<dbReference type="InterPro" id="IPR015919">
    <property type="entry name" value="Cadherin-like_sf"/>
</dbReference>
<keyword evidence="6" id="KW-1185">Reference proteome</keyword>
<dbReference type="AlphaFoldDB" id="A0AAV5RBM0"/>
<gene>
    <name evidence="5" type="ORF">DAPK24_055740</name>
</gene>